<keyword evidence="6" id="KW-0326">Glycosidase</keyword>
<evidence type="ECO:0000256" key="2">
    <source>
        <dbReference type="ARBA" id="ARBA00018852"/>
    </source>
</evidence>
<gene>
    <name evidence="10" type="ORF">JHK62_01625</name>
</gene>
<comment type="cofactor">
    <cofactor evidence="1">
        <name>Zn(2+)</name>
        <dbReference type="ChEBI" id="CHEBI:29105"/>
    </cofactor>
</comment>
<dbReference type="PANTHER" id="PTHR11106">
    <property type="entry name" value="GANGLIOSIDE INDUCED DIFFERENTIATION ASSOCIATED PROTEIN 2-RELATED"/>
    <property type="match status" value="1"/>
</dbReference>
<dbReference type="RefSeq" id="WP_199574936.1">
    <property type="nucleotide sequence ID" value="NZ_JAENBO010000001.1"/>
</dbReference>
<name>A0ABS0ZHC1_9STRE</name>
<dbReference type="GO" id="GO:0016787">
    <property type="term" value="F:hydrolase activity"/>
    <property type="evidence" value="ECO:0007669"/>
    <property type="project" value="UniProtKB-KW"/>
</dbReference>
<comment type="caution">
    <text evidence="10">The sequence shown here is derived from an EMBL/GenBank/DDBJ whole genome shotgun (WGS) entry which is preliminary data.</text>
</comment>
<protein>
    <recommendedName>
        <fullName evidence="2">Protein-ADP-ribose hydrolase</fullName>
    </recommendedName>
</protein>
<evidence type="ECO:0000256" key="4">
    <source>
        <dbReference type="ARBA" id="ARBA00022801"/>
    </source>
</evidence>
<evidence type="ECO:0000256" key="6">
    <source>
        <dbReference type="ARBA" id="ARBA00023295"/>
    </source>
</evidence>
<comment type="catalytic activity">
    <reaction evidence="7">
        <text>4-O-(ADP-D-ribosyl)-L-aspartyl-[protein] + H2O = L-aspartyl-[protein] + ADP-D-ribose + H(+)</text>
        <dbReference type="Rhea" id="RHEA:54428"/>
        <dbReference type="Rhea" id="RHEA-COMP:9867"/>
        <dbReference type="Rhea" id="RHEA-COMP:13832"/>
        <dbReference type="ChEBI" id="CHEBI:15377"/>
        <dbReference type="ChEBI" id="CHEBI:15378"/>
        <dbReference type="ChEBI" id="CHEBI:29961"/>
        <dbReference type="ChEBI" id="CHEBI:57967"/>
        <dbReference type="ChEBI" id="CHEBI:138102"/>
    </reaction>
    <physiologicalReaction direction="left-to-right" evidence="7">
        <dbReference type="Rhea" id="RHEA:54429"/>
    </physiologicalReaction>
</comment>
<dbReference type="InterPro" id="IPR002589">
    <property type="entry name" value="Macro_dom"/>
</dbReference>
<keyword evidence="3" id="KW-0479">Metal-binding</keyword>
<keyword evidence="11" id="KW-1185">Reference proteome</keyword>
<proteinExistence type="inferred from homology"/>
<dbReference type="Proteomes" id="UP000653045">
    <property type="component" value="Unassembled WGS sequence"/>
</dbReference>
<dbReference type="NCBIfam" id="NF003163">
    <property type="entry name" value="PRK04143.1"/>
    <property type="match status" value="1"/>
</dbReference>
<evidence type="ECO:0000256" key="5">
    <source>
        <dbReference type="ARBA" id="ARBA00022833"/>
    </source>
</evidence>
<keyword evidence="5" id="KW-0862">Zinc</keyword>
<dbReference type="Pfam" id="PF01661">
    <property type="entry name" value="Macro"/>
    <property type="match status" value="1"/>
</dbReference>
<evidence type="ECO:0000256" key="7">
    <source>
        <dbReference type="ARBA" id="ARBA00048482"/>
    </source>
</evidence>
<evidence type="ECO:0000256" key="1">
    <source>
        <dbReference type="ARBA" id="ARBA00001947"/>
    </source>
</evidence>
<feature type="domain" description="Macro" evidence="9">
    <location>
        <begin position="72"/>
        <end position="261"/>
    </location>
</feature>
<evidence type="ECO:0000313" key="11">
    <source>
        <dbReference type="Proteomes" id="UP000653045"/>
    </source>
</evidence>
<dbReference type="SUPFAM" id="SSF52949">
    <property type="entry name" value="Macro domain-like"/>
    <property type="match status" value="1"/>
</dbReference>
<dbReference type="PROSITE" id="PS51154">
    <property type="entry name" value="MACRO"/>
    <property type="match status" value="1"/>
</dbReference>
<comment type="similarity">
    <text evidence="8">Belongs to the MacroD-type family. Zn-Macro subfamily.</text>
</comment>
<evidence type="ECO:0000256" key="8">
    <source>
        <dbReference type="ARBA" id="ARBA00093459"/>
    </source>
</evidence>
<reference evidence="10 11" key="1">
    <citation type="journal article" date="2021" name="Int. J. Syst. Evol. Microbiol.">
        <title>Streptococcus vicugnae sp. nov., isolated from faeces of alpacas (Vicugna pacos) and cattle (Bos taurus), Streptococcus zalophi sp. nov., and Streptococcus pacificus sp. nov., isolated from respiratory tract of California sea lions (Zalophus californianus).</title>
        <authorList>
            <person name="Volokhov D.V."/>
            <person name="Zagorodnyaya T.A."/>
            <person name="Shen Z."/>
            <person name="Blom J."/>
            <person name="Furtak V.A."/>
            <person name="Eisenberg T."/>
            <person name="Fan P."/>
            <person name="Jeong K.C."/>
            <person name="Gao Y."/>
            <person name="Zhang S."/>
            <person name="Amselle M."/>
        </authorList>
    </citation>
    <scope>NUCLEOTIDE SEQUENCE [LARGE SCALE GENOMIC DNA]</scope>
    <source>
        <strain evidence="10 11">CSL7591</strain>
    </source>
</reference>
<evidence type="ECO:0000259" key="9">
    <source>
        <dbReference type="PROSITE" id="PS51154"/>
    </source>
</evidence>
<dbReference type="Gene3D" id="3.40.220.10">
    <property type="entry name" value="Leucine Aminopeptidase, subunit E, domain 1"/>
    <property type="match status" value="1"/>
</dbReference>
<keyword evidence="4 10" id="KW-0378">Hydrolase</keyword>
<dbReference type="PANTHER" id="PTHR11106:SF121">
    <property type="entry name" value="ADP-RIBOSE 1''-PHOSPHATE PHOSPHATASE"/>
    <property type="match status" value="1"/>
</dbReference>
<dbReference type="CDD" id="cd02908">
    <property type="entry name" value="Macro_OAADPr_deacetylase"/>
    <property type="match status" value="1"/>
</dbReference>
<accession>A0ABS0ZHC1</accession>
<evidence type="ECO:0000256" key="3">
    <source>
        <dbReference type="ARBA" id="ARBA00022723"/>
    </source>
</evidence>
<dbReference type="SMART" id="SM00506">
    <property type="entry name" value="A1pp"/>
    <property type="match status" value="1"/>
</dbReference>
<dbReference type="InterPro" id="IPR043472">
    <property type="entry name" value="Macro_dom-like"/>
</dbReference>
<evidence type="ECO:0000313" key="10">
    <source>
        <dbReference type="EMBL" id="MBJ8325380.1"/>
    </source>
</evidence>
<dbReference type="EMBL" id="JAENBO010000001">
    <property type="protein sequence ID" value="MBJ8325380.1"/>
    <property type="molecule type" value="Genomic_DNA"/>
</dbReference>
<organism evidence="10 11">
    <name type="scientific">Streptococcus pacificus</name>
    <dbReference type="NCBI Taxonomy" id="2740577"/>
    <lineage>
        <taxon>Bacteria</taxon>
        <taxon>Bacillati</taxon>
        <taxon>Bacillota</taxon>
        <taxon>Bacilli</taxon>
        <taxon>Lactobacillales</taxon>
        <taxon>Streptococcaceae</taxon>
        <taxon>Streptococcus</taxon>
    </lineage>
</organism>
<sequence>MCKMDQLLEKMIVYLWQENSPNSSLSLPKTCEEKLACWRGLINKRPAKPIAASYLEAEDDFLEAYKANQKLVGLSDCQQTAVEKILTYHGDITLLAVDAIVNAANSEMLGCFIPNHHCIDNAIHTFSGVRLRLACQELMTKQQHKEPIGQAKLTLAYHLPSKYIIHTVGPRVNPNQRVSPIRKDLLRRSYLSCLQLAKEQGIESLAFCAISTGEFGFPKKLAADIAVNSVREWLTEHPQGPTVIFNTFTKEDHNYYQELLN</sequence>